<reference evidence="18" key="2">
    <citation type="submission" date="2020-09" db="EMBL/GenBank/DDBJ databases">
        <authorList>
            <person name="Sun Q."/>
            <person name="Zhou Y."/>
        </authorList>
    </citation>
    <scope>NUCLEOTIDE SEQUENCE</scope>
    <source>
        <strain evidence="18">CGMCC 1.12360</strain>
    </source>
</reference>
<keyword evidence="19" id="KW-1185">Reference proteome</keyword>
<comment type="caution">
    <text evidence="18">The sequence shown here is derived from an EMBL/GenBank/DDBJ whole genome shotgun (WGS) entry which is preliminary data.</text>
</comment>
<keyword evidence="12 14" id="KW-0378">Hydrolase</keyword>
<dbReference type="Gene3D" id="3.30.420.10">
    <property type="entry name" value="Ribonuclease H-like superfamily/Ribonuclease H"/>
    <property type="match status" value="1"/>
</dbReference>
<feature type="domain" description="RNase H type-2" evidence="17">
    <location>
        <begin position="92"/>
        <end position="308"/>
    </location>
</feature>
<evidence type="ECO:0000256" key="3">
    <source>
        <dbReference type="ARBA" id="ARBA00004065"/>
    </source>
</evidence>
<evidence type="ECO:0000256" key="9">
    <source>
        <dbReference type="ARBA" id="ARBA00022722"/>
    </source>
</evidence>
<reference evidence="18" key="1">
    <citation type="journal article" date="2014" name="Int. J. Syst. Evol. Microbiol.">
        <title>Complete genome sequence of Corynebacterium casei LMG S-19264T (=DSM 44701T), isolated from a smear-ripened cheese.</title>
        <authorList>
            <consortium name="US DOE Joint Genome Institute (JGI-PGF)"/>
            <person name="Walter F."/>
            <person name="Albersmeier A."/>
            <person name="Kalinowski J."/>
            <person name="Ruckert C."/>
        </authorList>
    </citation>
    <scope>NUCLEOTIDE SEQUENCE</scope>
    <source>
        <strain evidence="18">CGMCC 1.12360</strain>
    </source>
</reference>
<dbReference type="GO" id="GO:0032299">
    <property type="term" value="C:ribonuclease H2 complex"/>
    <property type="evidence" value="ECO:0007669"/>
    <property type="project" value="TreeGrafter"/>
</dbReference>
<evidence type="ECO:0000256" key="8">
    <source>
        <dbReference type="ARBA" id="ARBA00022490"/>
    </source>
</evidence>
<dbReference type="InterPro" id="IPR004641">
    <property type="entry name" value="RNase_HIII"/>
</dbReference>
<keyword evidence="10 14" id="KW-0479">Metal-binding</keyword>
<evidence type="ECO:0000256" key="16">
    <source>
        <dbReference type="SAM" id="MobiDB-lite"/>
    </source>
</evidence>
<dbReference type="Pfam" id="PF01351">
    <property type="entry name" value="RNase_HII"/>
    <property type="match status" value="1"/>
</dbReference>
<dbReference type="NCBIfam" id="TIGR00716">
    <property type="entry name" value="rnhC"/>
    <property type="match status" value="1"/>
</dbReference>
<proteinExistence type="inferred from homology"/>
<feature type="binding site" evidence="14 15">
    <location>
        <position position="98"/>
    </location>
    <ligand>
        <name>a divalent metal cation</name>
        <dbReference type="ChEBI" id="CHEBI:60240"/>
    </ligand>
</feature>
<evidence type="ECO:0000313" key="18">
    <source>
        <dbReference type="EMBL" id="GGH72915.1"/>
    </source>
</evidence>
<feature type="binding site" evidence="14 15">
    <location>
        <position position="99"/>
    </location>
    <ligand>
        <name>a divalent metal cation</name>
        <dbReference type="ChEBI" id="CHEBI:60240"/>
    </ligand>
</feature>
<comment type="function">
    <text evidence="3 14">Endonuclease that specifically degrades the RNA of RNA-DNA hybrids.</text>
</comment>
<dbReference type="RefSeq" id="WP_188391303.1">
    <property type="nucleotide sequence ID" value="NZ_BMEV01000013.1"/>
</dbReference>
<evidence type="ECO:0000256" key="4">
    <source>
        <dbReference type="ARBA" id="ARBA00004496"/>
    </source>
</evidence>
<accession>A0A8J2ZS00</accession>
<dbReference type="CDD" id="cd06590">
    <property type="entry name" value="RNase_HII_bacteria_HIII_like"/>
    <property type="match status" value="1"/>
</dbReference>
<evidence type="ECO:0000256" key="10">
    <source>
        <dbReference type="ARBA" id="ARBA00022723"/>
    </source>
</evidence>
<gene>
    <name evidence="14 18" type="primary">rnhC</name>
    <name evidence="18" type="ORF">GCM10010978_10270</name>
</gene>
<dbReference type="GO" id="GO:0004523">
    <property type="term" value="F:RNA-DNA hybrid ribonuclease activity"/>
    <property type="evidence" value="ECO:0007669"/>
    <property type="project" value="UniProtKB-UniRule"/>
</dbReference>
<evidence type="ECO:0000256" key="1">
    <source>
        <dbReference type="ARBA" id="ARBA00000077"/>
    </source>
</evidence>
<organism evidence="18 19">
    <name type="scientific">Compostibacillus humi</name>
    <dbReference type="NCBI Taxonomy" id="1245525"/>
    <lineage>
        <taxon>Bacteria</taxon>
        <taxon>Bacillati</taxon>
        <taxon>Bacillota</taxon>
        <taxon>Bacilli</taxon>
        <taxon>Bacillales</taxon>
        <taxon>Bacillaceae</taxon>
        <taxon>Compostibacillus</taxon>
    </lineage>
</organism>
<dbReference type="Proteomes" id="UP000602050">
    <property type="component" value="Unassembled WGS sequence"/>
</dbReference>
<dbReference type="CDD" id="cd14796">
    <property type="entry name" value="RNAse_HIII_N"/>
    <property type="match status" value="1"/>
</dbReference>
<evidence type="ECO:0000313" key="19">
    <source>
        <dbReference type="Proteomes" id="UP000602050"/>
    </source>
</evidence>
<name>A0A8J2ZS00_9BACI</name>
<evidence type="ECO:0000259" key="17">
    <source>
        <dbReference type="PROSITE" id="PS51975"/>
    </source>
</evidence>
<dbReference type="GO" id="GO:0003723">
    <property type="term" value="F:RNA binding"/>
    <property type="evidence" value="ECO:0007669"/>
    <property type="project" value="UniProtKB-UniRule"/>
</dbReference>
<dbReference type="InterPro" id="IPR001352">
    <property type="entry name" value="RNase_HII/HIII"/>
</dbReference>
<dbReference type="GO" id="GO:0043137">
    <property type="term" value="P:DNA replication, removal of RNA primer"/>
    <property type="evidence" value="ECO:0007669"/>
    <property type="project" value="TreeGrafter"/>
</dbReference>
<dbReference type="InterPro" id="IPR036397">
    <property type="entry name" value="RNaseH_sf"/>
</dbReference>
<evidence type="ECO:0000256" key="5">
    <source>
        <dbReference type="ARBA" id="ARBA00008378"/>
    </source>
</evidence>
<dbReference type="EC" id="3.1.26.4" evidence="6 14"/>
<dbReference type="Gene3D" id="3.30.310.10">
    <property type="entry name" value="TATA-Binding Protein"/>
    <property type="match status" value="1"/>
</dbReference>
<keyword evidence="8 14" id="KW-0963">Cytoplasm</keyword>
<keyword evidence="9 14" id="KW-0540">Nuclease</keyword>
<dbReference type="PIRSF" id="PIRSF037748">
    <property type="entry name" value="RnhC"/>
    <property type="match status" value="1"/>
</dbReference>
<comment type="cofactor">
    <cofactor evidence="2">
        <name>Mg(2+)</name>
        <dbReference type="ChEBI" id="CHEBI:18420"/>
    </cofactor>
</comment>
<evidence type="ECO:0000256" key="14">
    <source>
        <dbReference type="HAMAP-Rule" id="MF_00053"/>
    </source>
</evidence>
<evidence type="ECO:0000256" key="11">
    <source>
        <dbReference type="ARBA" id="ARBA00022759"/>
    </source>
</evidence>
<comment type="subcellular location">
    <subcellularLocation>
        <location evidence="4 14">Cytoplasm</location>
    </subcellularLocation>
</comment>
<dbReference type="InterPro" id="IPR024568">
    <property type="entry name" value="RNase_HIII_N"/>
</dbReference>
<dbReference type="PANTHER" id="PTHR10954:SF23">
    <property type="entry name" value="RIBONUCLEASE"/>
    <property type="match status" value="1"/>
</dbReference>
<dbReference type="PROSITE" id="PS51975">
    <property type="entry name" value="RNASE_H_2"/>
    <property type="match status" value="1"/>
</dbReference>
<sequence>MGQIVCQFPLETIRKMERHYQDSLRSKPQGAIFSAQTPDAVITAYKSGKVLFQGRHPEAEIEKWPQGESKTTEKHERNEPSPFTPKNSLYLSSHIGSDEAGTGDYFGPITVSAVYMNEANINLLQEIGIKDSKTLSDDKISQLALKLMEEEIPYSLLVLPNEKYNRLQRQGWSQGKMKAMLHHHAIKKLKKKIGNQRYDGIVIDQFCTPQVFERYIHSEGERLLEHTYFVTKAESYSLAVAASSIIARAKFVEEMERLSKEVGIPLPKGASEKVDRAIAEIIRNKGKETLHYCGKIHFANTEKANKYL</sequence>
<keyword evidence="11 14" id="KW-0255">Endonuclease</keyword>
<protein>
    <recommendedName>
        <fullName evidence="7 14">Ribonuclease HIII</fullName>
        <shortName evidence="14">RNase HIII</shortName>
        <ecNumber evidence="6 14">3.1.26.4</ecNumber>
    </recommendedName>
</protein>
<dbReference type="GO" id="GO:0006298">
    <property type="term" value="P:mismatch repair"/>
    <property type="evidence" value="ECO:0007669"/>
    <property type="project" value="TreeGrafter"/>
</dbReference>
<dbReference type="SUPFAM" id="SSF53098">
    <property type="entry name" value="Ribonuclease H-like"/>
    <property type="match status" value="1"/>
</dbReference>
<dbReference type="PANTHER" id="PTHR10954">
    <property type="entry name" value="RIBONUCLEASE H2 SUBUNIT A"/>
    <property type="match status" value="1"/>
</dbReference>
<dbReference type="InterPro" id="IPR012295">
    <property type="entry name" value="TBP_dom_sf"/>
</dbReference>
<dbReference type="GO" id="GO:0005737">
    <property type="term" value="C:cytoplasm"/>
    <property type="evidence" value="ECO:0007669"/>
    <property type="project" value="UniProtKB-SubCell"/>
</dbReference>
<dbReference type="InterPro" id="IPR012337">
    <property type="entry name" value="RNaseH-like_sf"/>
</dbReference>
<evidence type="ECO:0000256" key="7">
    <source>
        <dbReference type="ARBA" id="ARBA00021407"/>
    </source>
</evidence>
<feature type="binding site" evidence="14 15">
    <location>
        <position position="204"/>
    </location>
    <ligand>
        <name>a divalent metal cation</name>
        <dbReference type="ChEBI" id="CHEBI:60240"/>
    </ligand>
</feature>
<dbReference type="Pfam" id="PF11858">
    <property type="entry name" value="DUF3378"/>
    <property type="match status" value="1"/>
</dbReference>
<dbReference type="EMBL" id="BMEV01000013">
    <property type="protein sequence ID" value="GGH72915.1"/>
    <property type="molecule type" value="Genomic_DNA"/>
</dbReference>
<comment type="similarity">
    <text evidence="5 14">Belongs to the RNase HII family. RnhC subfamily.</text>
</comment>
<comment type="cofactor">
    <cofactor evidence="14 15">
        <name>Mn(2+)</name>
        <dbReference type="ChEBI" id="CHEBI:29035"/>
    </cofactor>
    <cofactor evidence="14 15">
        <name>Mg(2+)</name>
        <dbReference type="ChEBI" id="CHEBI:18420"/>
    </cofactor>
    <text evidence="14 15">Manganese or magnesium. Binds 1 divalent metal ion per monomer in the absence of substrate. May bind a second metal ion after substrate binding.</text>
</comment>
<evidence type="ECO:0000256" key="15">
    <source>
        <dbReference type="PROSITE-ProRule" id="PRU01319"/>
    </source>
</evidence>
<evidence type="ECO:0000256" key="13">
    <source>
        <dbReference type="ARBA" id="ARBA00022842"/>
    </source>
</evidence>
<evidence type="ECO:0000256" key="2">
    <source>
        <dbReference type="ARBA" id="ARBA00001946"/>
    </source>
</evidence>
<evidence type="ECO:0000256" key="6">
    <source>
        <dbReference type="ARBA" id="ARBA00012180"/>
    </source>
</evidence>
<dbReference type="InterPro" id="IPR024567">
    <property type="entry name" value="RNase_HII/HIII_dom"/>
</dbReference>
<dbReference type="AlphaFoldDB" id="A0A8J2ZS00"/>
<keyword evidence="13 14" id="KW-0460">Magnesium</keyword>
<comment type="catalytic activity">
    <reaction evidence="1 14 15">
        <text>Endonucleolytic cleavage to 5'-phosphomonoester.</text>
        <dbReference type="EC" id="3.1.26.4"/>
    </reaction>
</comment>
<evidence type="ECO:0000256" key="12">
    <source>
        <dbReference type="ARBA" id="ARBA00022801"/>
    </source>
</evidence>
<dbReference type="FunFam" id="3.30.420.10:FF:000047">
    <property type="entry name" value="Ribonuclease HIII"/>
    <property type="match status" value="1"/>
</dbReference>
<dbReference type="HAMAP" id="MF_00053">
    <property type="entry name" value="RNase_HIII"/>
    <property type="match status" value="1"/>
</dbReference>
<dbReference type="GO" id="GO:0000287">
    <property type="term" value="F:magnesium ion binding"/>
    <property type="evidence" value="ECO:0007669"/>
    <property type="project" value="UniProtKB-UniRule"/>
</dbReference>
<feature type="region of interest" description="Disordered" evidence="16">
    <location>
        <begin position="62"/>
        <end position="90"/>
    </location>
</feature>
<feature type="compositionally biased region" description="Basic and acidic residues" evidence="16">
    <location>
        <begin position="62"/>
        <end position="79"/>
    </location>
</feature>